<dbReference type="FunFam" id="1.20.1250.20:FF:000082">
    <property type="entry name" value="MFS multidrug transporter, putative"/>
    <property type="match status" value="1"/>
</dbReference>
<dbReference type="Proteomes" id="UP000288859">
    <property type="component" value="Unassembled WGS sequence"/>
</dbReference>
<evidence type="ECO:0000256" key="6">
    <source>
        <dbReference type="ARBA" id="ARBA00023136"/>
    </source>
</evidence>
<evidence type="ECO:0000256" key="2">
    <source>
        <dbReference type="ARBA" id="ARBA00008335"/>
    </source>
</evidence>
<feature type="transmembrane region" description="Helical" evidence="7">
    <location>
        <begin position="423"/>
        <end position="445"/>
    </location>
</feature>
<comment type="similarity">
    <text evidence="2">Belongs to the major facilitator superfamily.</text>
</comment>
<feature type="domain" description="Major facilitator superfamily (MFS) profile" evidence="8">
    <location>
        <begin position="55"/>
        <end position="481"/>
    </location>
</feature>
<organism evidence="9 10">
    <name type="scientific">Exophiala mesophila</name>
    <name type="common">Black yeast-like fungus</name>
    <dbReference type="NCBI Taxonomy" id="212818"/>
    <lineage>
        <taxon>Eukaryota</taxon>
        <taxon>Fungi</taxon>
        <taxon>Dikarya</taxon>
        <taxon>Ascomycota</taxon>
        <taxon>Pezizomycotina</taxon>
        <taxon>Eurotiomycetes</taxon>
        <taxon>Chaetothyriomycetidae</taxon>
        <taxon>Chaetothyriales</taxon>
        <taxon>Herpotrichiellaceae</taxon>
        <taxon>Exophiala</taxon>
    </lineage>
</organism>
<dbReference type="InterPro" id="IPR020846">
    <property type="entry name" value="MFS_dom"/>
</dbReference>
<dbReference type="AlphaFoldDB" id="A0A438N078"/>
<feature type="transmembrane region" description="Helical" evidence="7">
    <location>
        <begin position="58"/>
        <end position="80"/>
    </location>
</feature>
<dbReference type="SUPFAM" id="SSF103473">
    <property type="entry name" value="MFS general substrate transporter"/>
    <property type="match status" value="1"/>
</dbReference>
<feature type="transmembrane region" description="Helical" evidence="7">
    <location>
        <begin position="149"/>
        <end position="170"/>
    </location>
</feature>
<evidence type="ECO:0000256" key="5">
    <source>
        <dbReference type="ARBA" id="ARBA00022989"/>
    </source>
</evidence>
<feature type="transmembrane region" description="Helical" evidence="7">
    <location>
        <begin position="212"/>
        <end position="232"/>
    </location>
</feature>
<dbReference type="PROSITE" id="PS50850">
    <property type="entry name" value="MFS"/>
    <property type="match status" value="1"/>
</dbReference>
<evidence type="ECO:0000313" key="9">
    <source>
        <dbReference type="EMBL" id="RVX69043.1"/>
    </source>
</evidence>
<feature type="transmembrane region" description="Helical" evidence="7">
    <location>
        <begin position="366"/>
        <end position="384"/>
    </location>
</feature>
<dbReference type="CDD" id="cd17323">
    <property type="entry name" value="MFS_Tpo1_MDR_like"/>
    <property type="match status" value="1"/>
</dbReference>
<protein>
    <recommendedName>
        <fullName evidence="8">Major facilitator superfamily (MFS) profile domain-containing protein</fullName>
    </recommendedName>
</protein>
<feature type="transmembrane region" description="Helical" evidence="7">
    <location>
        <begin position="182"/>
        <end position="200"/>
    </location>
</feature>
<evidence type="ECO:0000256" key="1">
    <source>
        <dbReference type="ARBA" id="ARBA00004651"/>
    </source>
</evidence>
<dbReference type="Pfam" id="PF07690">
    <property type="entry name" value="MFS_1"/>
    <property type="match status" value="1"/>
</dbReference>
<dbReference type="PANTHER" id="PTHR23502:SF135">
    <property type="entry name" value="MAJOR FACILITATOR SUPERFAMILY (MFS) PROFILE DOMAIN-CONTAINING PROTEIN-RELATED"/>
    <property type="match status" value="1"/>
</dbReference>
<feature type="transmembrane region" description="Helical" evidence="7">
    <location>
        <begin position="457"/>
        <end position="476"/>
    </location>
</feature>
<proteinExistence type="inferred from homology"/>
<dbReference type="Gene3D" id="1.20.1250.20">
    <property type="entry name" value="MFS general substrate transporter like domains"/>
    <property type="match status" value="1"/>
</dbReference>
<dbReference type="PANTHER" id="PTHR23502">
    <property type="entry name" value="MAJOR FACILITATOR SUPERFAMILY"/>
    <property type="match status" value="1"/>
</dbReference>
<keyword evidence="6 7" id="KW-0472">Membrane</keyword>
<comment type="subcellular location">
    <subcellularLocation>
        <location evidence="1">Cell membrane</location>
        <topology evidence="1">Multi-pass membrane protein</topology>
    </subcellularLocation>
</comment>
<dbReference type="VEuPathDB" id="FungiDB:PV10_02764"/>
<comment type="caution">
    <text evidence="9">The sequence shown here is derived from an EMBL/GenBank/DDBJ whole genome shotgun (WGS) entry which is preliminary data.</text>
</comment>
<feature type="transmembrane region" description="Helical" evidence="7">
    <location>
        <begin position="326"/>
        <end position="345"/>
    </location>
</feature>
<keyword evidence="5 7" id="KW-1133">Transmembrane helix</keyword>
<evidence type="ECO:0000256" key="7">
    <source>
        <dbReference type="SAM" id="Phobius"/>
    </source>
</evidence>
<evidence type="ECO:0000256" key="4">
    <source>
        <dbReference type="ARBA" id="ARBA00022692"/>
    </source>
</evidence>
<name>A0A438N078_EXOME</name>
<reference evidence="9 10" key="1">
    <citation type="submission" date="2017-03" db="EMBL/GenBank/DDBJ databases">
        <title>Genomes of endolithic fungi from Antarctica.</title>
        <authorList>
            <person name="Coleine C."/>
            <person name="Masonjones S."/>
            <person name="Stajich J.E."/>
        </authorList>
    </citation>
    <scope>NUCLEOTIDE SEQUENCE [LARGE SCALE GENOMIC DNA]</scope>
    <source>
        <strain evidence="9 10">CCFEE 6314</strain>
    </source>
</reference>
<dbReference type="InterPro" id="IPR011701">
    <property type="entry name" value="MFS"/>
</dbReference>
<dbReference type="OrthoDB" id="5296287at2759"/>
<accession>A0A438N078</accession>
<evidence type="ECO:0000256" key="3">
    <source>
        <dbReference type="ARBA" id="ARBA00022475"/>
    </source>
</evidence>
<feature type="transmembrane region" description="Helical" evidence="7">
    <location>
        <begin position="390"/>
        <end position="411"/>
    </location>
</feature>
<evidence type="ECO:0000259" key="8">
    <source>
        <dbReference type="PROSITE" id="PS50850"/>
    </source>
</evidence>
<feature type="transmembrane region" description="Helical" evidence="7">
    <location>
        <begin position="122"/>
        <end position="143"/>
    </location>
</feature>
<keyword evidence="3" id="KW-1003">Cell membrane</keyword>
<evidence type="ECO:0000313" key="10">
    <source>
        <dbReference type="Proteomes" id="UP000288859"/>
    </source>
</evidence>
<gene>
    <name evidence="9" type="ORF">B0A52_06756</name>
</gene>
<feature type="transmembrane region" description="Helical" evidence="7">
    <location>
        <begin position="281"/>
        <end position="306"/>
    </location>
</feature>
<dbReference type="GO" id="GO:0005886">
    <property type="term" value="C:plasma membrane"/>
    <property type="evidence" value="ECO:0007669"/>
    <property type="project" value="UniProtKB-SubCell"/>
</dbReference>
<dbReference type="InterPro" id="IPR036259">
    <property type="entry name" value="MFS_trans_sf"/>
</dbReference>
<dbReference type="GO" id="GO:0022857">
    <property type="term" value="F:transmembrane transporter activity"/>
    <property type="evidence" value="ECO:0007669"/>
    <property type="project" value="InterPro"/>
</dbReference>
<keyword evidence="4 7" id="KW-0812">Transmembrane</keyword>
<feature type="transmembrane region" description="Helical" evidence="7">
    <location>
        <begin position="92"/>
        <end position="115"/>
    </location>
</feature>
<dbReference type="EMBL" id="NAJM01000032">
    <property type="protein sequence ID" value="RVX69043.1"/>
    <property type="molecule type" value="Genomic_DNA"/>
</dbReference>
<sequence length="491" mass="53002">MAGGADVESGRDQDDHQLSKLDHAAKKLETRTNIVDWEEPEDPQNPHNWPTWKRMSQVVLASSFLLTANLAATMFAPGAATLANEFDITNPTVVSLTVSIYLLGFAIGPMFLAPLSELYGRLAIYHICNVTYICFIIGCALATNTGMFLAFRVLAGCAASGPLTVGGGTIADVVPPAQRGKVMSLFFVGPLLGPVLGPIIGGFVSESIGWRWTFWIILILAGVSFIISIFVLRETNAAVLLGWKAARLRKETGNTALVSEMDRNIGPRQLFLRAITRPTKLLILSPIVLLLSLLSAFVFGLLFLLFTTFPAVFEQQYQFSAGVSGLSYLGVGIGMAVSLGAFAALSDKMHKAQGDSPPPEGRLKPMVWVMPIVPVGIFWYGWAASQQAHWIVPILGTSLFGFGVLWVIMPPQLYLVDAFGSEAAASALAANTILRLLFAAFIPLAGPSLYTDLGLGWGNSLLGFIGVAFLPVPLFFTRHGAWLRERFAVKL</sequence>